<evidence type="ECO:0000256" key="12">
    <source>
        <dbReference type="ARBA" id="ARBA00023235"/>
    </source>
</evidence>
<dbReference type="InterPro" id="IPR058240">
    <property type="entry name" value="rSAM_sf"/>
</dbReference>
<dbReference type="NCBIfam" id="TIGR00238">
    <property type="entry name" value="KamA family radical SAM protein"/>
    <property type="match status" value="1"/>
</dbReference>
<dbReference type="GO" id="GO:0016853">
    <property type="term" value="F:isomerase activity"/>
    <property type="evidence" value="ECO:0007669"/>
    <property type="project" value="UniProtKB-KW"/>
</dbReference>
<gene>
    <name evidence="17" type="primary">epmB</name>
    <name evidence="17" type="ORF">Q31a_21190</name>
</gene>
<dbReference type="SUPFAM" id="SSF102114">
    <property type="entry name" value="Radical SAM enzymes"/>
    <property type="match status" value="1"/>
</dbReference>
<accession>A0A518G5G1</accession>
<keyword evidence="18" id="KW-1185">Reference proteome</keyword>
<evidence type="ECO:0000256" key="10">
    <source>
        <dbReference type="ARBA" id="ARBA00023004"/>
    </source>
</evidence>
<keyword evidence="9 15" id="KW-0663">Pyridoxal phosphate</keyword>
<feature type="binding site" evidence="14">
    <location>
        <position position="127"/>
    </location>
    <ligand>
        <name>[4Fe-4S] cluster</name>
        <dbReference type="ChEBI" id="CHEBI:49883"/>
        <note>4Fe-4S-S-AdoMet</note>
    </ligand>
</feature>
<keyword evidence="8 14" id="KW-0479">Metal-binding</keyword>
<dbReference type="EMBL" id="CP036298">
    <property type="protein sequence ID" value="QDV23814.1"/>
    <property type="molecule type" value="Genomic_DNA"/>
</dbReference>
<evidence type="ECO:0000256" key="3">
    <source>
        <dbReference type="ARBA" id="ARBA00001966"/>
    </source>
</evidence>
<keyword evidence="6 14" id="KW-0004">4Fe-4S</keyword>
<keyword evidence="12 17" id="KW-0413">Isomerase</keyword>
<comment type="cofactor">
    <cofactor evidence="2 15">
        <name>pyridoxal 5'-phosphate</name>
        <dbReference type="ChEBI" id="CHEBI:597326"/>
    </cofactor>
</comment>
<evidence type="ECO:0000256" key="11">
    <source>
        <dbReference type="ARBA" id="ARBA00023014"/>
    </source>
</evidence>
<dbReference type="GO" id="GO:0051539">
    <property type="term" value="F:4 iron, 4 sulfur cluster binding"/>
    <property type="evidence" value="ECO:0007669"/>
    <property type="project" value="UniProtKB-KW"/>
</dbReference>
<evidence type="ECO:0000256" key="15">
    <source>
        <dbReference type="PIRSR" id="PIRSR603739-50"/>
    </source>
</evidence>
<dbReference type="PANTHER" id="PTHR30538:SF1">
    <property type="entry name" value="L-LYSINE 2,3-AMINOMUTASE"/>
    <property type="match status" value="1"/>
</dbReference>
<feature type="binding site" evidence="14">
    <location>
        <position position="131"/>
    </location>
    <ligand>
        <name>[4Fe-4S] cluster</name>
        <dbReference type="ChEBI" id="CHEBI:49883"/>
        <note>4Fe-4S-S-AdoMet</note>
    </ligand>
</feature>
<evidence type="ECO:0000256" key="13">
    <source>
        <dbReference type="ARBA" id="ARBA00030756"/>
    </source>
</evidence>
<evidence type="ECO:0000259" key="16">
    <source>
        <dbReference type="PROSITE" id="PS51918"/>
    </source>
</evidence>
<dbReference type="NCBIfam" id="TIGR03821">
    <property type="entry name" value="EFP_modif_epmB"/>
    <property type="match status" value="1"/>
</dbReference>
<keyword evidence="7" id="KW-0949">S-adenosyl-L-methionine</keyword>
<comment type="similarity">
    <text evidence="4">Belongs to the radical SAM superfamily. KamA family.</text>
</comment>
<dbReference type="Proteomes" id="UP000318017">
    <property type="component" value="Chromosome"/>
</dbReference>
<evidence type="ECO:0000256" key="6">
    <source>
        <dbReference type="ARBA" id="ARBA00022485"/>
    </source>
</evidence>
<proteinExistence type="inferred from homology"/>
<dbReference type="InterPro" id="IPR007197">
    <property type="entry name" value="rSAM"/>
</dbReference>
<dbReference type="PIRSF" id="PIRSF004911">
    <property type="entry name" value="DUF160"/>
    <property type="match status" value="1"/>
</dbReference>
<feature type="modified residue" description="N6-(pyridoxal phosphate)lysine" evidence="15">
    <location>
        <position position="339"/>
    </location>
</feature>
<dbReference type="InterPro" id="IPR013785">
    <property type="entry name" value="Aldolase_TIM"/>
</dbReference>
<dbReference type="Gene3D" id="3.20.20.70">
    <property type="entry name" value="Aldolase class I"/>
    <property type="match status" value="1"/>
</dbReference>
<feature type="domain" description="Radical SAM core" evidence="16">
    <location>
        <begin position="112"/>
        <end position="325"/>
    </location>
</feature>
<dbReference type="KEGG" id="ahel:Q31a_21190"/>
<evidence type="ECO:0000256" key="1">
    <source>
        <dbReference type="ARBA" id="ARBA00001352"/>
    </source>
</evidence>
<dbReference type="GO" id="GO:0046872">
    <property type="term" value="F:metal ion binding"/>
    <property type="evidence" value="ECO:0007669"/>
    <property type="project" value="UniProtKB-KW"/>
</dbReference>
<evidence type="ECO:0000256" key="7">
    <source>
        <dbReference type="ARBA" id="ARBA00022691"/>
    </source>
</evidence>
<reference evidence="17 18" key="1">
    <citation type="submission" date="2019-02" db="EMBL/GenBank/DDBJ databases">
        <title>Deep-cultivation of Planctomycetes and their phenomic and genomic characterization uncovers novel biology.</title>
        <authorList>
            <person name="Wiegand S."/>
            <person name="Jogler M."/>
            <person name="Boedeker C."/>
            <person name="Pinto D."/>
            <person name="Vollmers J."/>
            <person name="Rivas-Marin E."/>
            <person name="Kohn T."/>
            <person name="Peeters S.H."/>
            <person name="Heuer A."/>
            <person name="Rast P."/>
            <person name="Oberbeckmann S."/>
            <person name="Bunk B."/>
            <person name="Jeske O."/>
            <person name="Meyerdierks A."/>
            <person name="Storesund J.E."/>
            <person name="Kallscheuer N."/>
            <person name="Luecker S."/>
            <person name="Lage O.M."/>
            <person name="Pohl T."/>
            <person name="Merkel B.J."/>
            <person name="Hornburger P."/>
            <person name="Mueller R.-W."/>
            <person name="Bruemmer F."/>
            <person name="Labrenz M."/>
            <person name="Spormann A.M."/>
            <person name="Op den Camp H."/>
            <person name="Overmann J."/>
            <person name="Amann R."/>
            <person name="Jetten M.S.M."/>
            <person name="Mascher T."/>
            <person name="Medema M.H."/>
            <person name="Devos D.P."/>
            <person name="Kaster A.-K."/>
            <person name="Ovreas L."/>
            <person name="Rohde M."/>
            <person name="Galperin M.Y."/>
            <person name="Jogler C."/>
        </authorList>
    </citation>
    <scope>NUCLEOTIDE SEQUENCE [LARGE SCALE GENOMIC DNA]</scope>
    <source>
        <strain evidence="17 18">Q31a</strain>
    </source>
</reference>
<evidence type="ECO:0000313" key="18">
    <source>
        <dbReference type="Proteomes" id="UP000318017"/>
    </source>
</evidence>
<dbReference type="PANTHER" id="PTHR30538">
    <property type="entry name" value="LYSINE 2,3-AMINOMUTASE-RELATED"/>
    <property type="match status" value="1"/>
</dbReference>
<dbReference type="PROSITE" id="PS51918">
    <property type="entry name" value="RADICAL_SAM"/>
    <property type="match status" value="1"/>
</dbReference>
<feature type="binding site" evidence="14">
    <location>
        <position position="134"/>
    </location>
    <ligand>
        <name>[4Fe-4S] cluster</name>
        <dbReference type="ChEBI" id="CHEBI:49883"/>
        <note>4Fe-4S-S-AdoMet</note>
    </ligand>
</feature>
<keyword evidence="10" id="KW-0408">Iron</keyword>
<dbReference type="InterPro" id="IPR003739">
    <property type="entry name" value="Lys_aminomutase/Glu_NH3_mut"/>
</dbReference>
<organism evidence="17 18">
    <name type="scientific">Aureliella helgolandensis</name>
    <dbReference type="NCBI Taxonomy" id="2527968"/>
    <lineage>
        <taxon>Bacteria</taxon>
        <taxon>Pseudomonadati</taxon>
        <taxon>Planctomycetota</taxon>
        <taxon>Planctomycetia</taxon>
        <taxon>Pirellulales</taxon>
        <taxon>Pirellulaceae</taxon>
        <taxon>Aureliella</taxon>
    </lineage>
</organism>
<dbReference type="CDD" id="cd01335">
    <property type="entry name" value="Radical_SAM"/>
    <property type="match status" value="1"/>
</dbReference>
<dbReference type="SFLD" id="SFLDS00029">
    <property type="entry name" value="Radical_SAM"/>
    <property type="match status" value="1"/>
</dbReference>
<evidence type="ECO:0000256" key="14">
    <source>
        <dbReference type="PIRSR" id="PIRSR004911-1"/>
    </source>
</evidence>
<evidence type="ECO:0000256" key="5">
    <source>
        <dbReference type="ARBA" id="ARBA00022363"/>
    </source>
</evidence>
<protein>
    <recommendedName>
        <fullName evidence="5">L-lysine 2,3-aminomutase</fullName>
    </recommendedName>
    <alternativeName>
        <fullName evidence="13">EF-P post-translational modification enzyme B</fullName>
    </alternativeName>
</protein>
<sequence length="342" mass="37742">MKGTILATNHQSVEGTCGNSGPGWQKAMKQAVRNGYALCDQLGLPHRFASAAAEQDFPVFAPLEYIRRMQPGNPQDPLLLQVLGMQREMEDQGSGLLDPVGDEAAQRAEGVLQKYKRRVLLITTGACAIHCRYCFRRHYPYETAPKGKAGFSRSLELIRQDAELDEVILSGGDPLTLADETLGWLVDELCQIPHVRRIRLHTRLPVVIPQRVCETLLDWVRRSSAAMYFVLHFNHAQEIDAAVSAALADLHRSGAVLLNQSVLLRGVNDSLEAQRDLCLALVDRRVVPYYLHQLDLVQGALHFAVEDAAAQALVASLRSELPGYAVPTLVREIAGQASKTPL</sequence>
<dbReference type="InterPro" id="IPR022462">
    <property type="entry name" value="EpmB"/>
</dbReference>
<evidence type="ECO:0000256" key="2">
    <source>
        <dbReference type="ARBA" id="ARBA00001933"/>
    </source>
</evidence>
<evidence type="ECO:0000256" key="9">
    <source>
        <dbReference type="ARBA" id="ARBA00022898"/>
    </source>
</evidence>
<name>A0A518G5G1_9BACT</name>
<evidence type="ECO:0000313" key="17">
    <source>
        <dbReference type="EMBL" id="QDV23814.1"/>
    </source>
</evidence>
<dbReference type="SFLD" id="SFLDF00314">
    <property type="entry name" value="L-lysine_2_3-aminomutase_(yjeK"/>
    <property type="match status" value="1"/>
</dbReference>
<dbReference type="SFLD" id="SFLDG01070">
    <property type="entry name" value="PLP-dependent"/>
    <property type="match status" value="1"/>
</dbReference>
<comment type="catalytic activity">
    <reaction evidence="1">
        <text>L-lysine = D-beta-lysine</text>
        <dbReference type="Rhea" id="RHEA:44148"/>
        <dbReference type="ChEBI" id="CHEBI:32551"/>
        <dbReference type="ChEBI" id="CHEBI:84138"/>
    </reaction>
</comment>
<dbReference type="AlphaFoldDB" id="A0A518G5G1"/>
<evidence type="ECO:0000256" key="8">
    <source>
        <dbReference type="ARBA" id="ARBA00022723"/>
    </source>
</evidence>
<comment type="cofactor">
    <cofactor evidence="3">
        <name>[4Fe-4S] cluster</name>
        <dbReference type="ChEBI" id="CHEBI:49883"/>
    </cofactor>
</comment>
<evidence type="ECO:0000256" key="4">
    <source>
        <dbReference type="ARBA" id="ARBA00008703"/>
    </source>
</evidence>
<keyword evidence="11 14" id="KW-0411">Iron-sulfur</keyword>